<proteinExistence type="predicted"/>
<dbReference type="PANTHER" id="PTHR40465:SF1">
    <property type="entry name" value="DUF6534 DOMAIN-CONTAINING PROTEIN"/>
    <property type="match status" value="1"/>
</dbReference>
<dbReference type="OrthoDB" id="2562493at2759"/>
<feature type="transmembrane region" description="Helical" evidence="1">
    <location>
        <begin position="97"/>
        <end position="119"/>
    </location>
</feature>
<feature type="transmembrane region" description="Helical" evidence="1">
    <location>
        <begin position="320"/>
        <end position="339"/>
    </location>
</feature>
<protein>
    <recommendedName>
        <fullName evidence="2">DUF6534 domain-containing protein</fullName>
    </recommendedName>
</protein>
<feature type="transmembrane region" description="Helical" evidence="1">
    <location>
        <begin position="131"/>
        <end position="155"/>
    </location>
</feature>
<accession>A0A5M3ML01</accession>
<keyword evidence="1" id="KW-0812">Transmembrane</keyword>
<evidence type="ECO:0000259" key="2">
    <source>
        <dbReference type="Pfam" id="PF20152"/>
    </source>
</evidence>
<evidence type="ECO:0000313" key="4">
    <source>
        <dbReference type="Proteomes" id="UP000053558"/>
    </source>
</evidence>
<dbReference type="Proteomes" id="UP000053558">
    <property type="component" value="Unassembled WGS sequence"/>
</dbReference>
<keyword evidence="1" id="KW-0472">Membrane</keyword>
<evidence type="ECO:0000256" key="1">
    <source>
        <dbReference type="SAM" id="Phobius"/>
    </source>
</evidence>
<name>A0A5M3ML01_CONPW</name>
<keyword evidence="1" id="KW-1133">Transmembrane helix</keyword>
<dbReference type="PANTHER" id="PTHR40465">
    <property type="entry name" value="CHROMOSOME 1, WHOLE GENOME SHOTGUN SEQUENCE"/>
    <property type="match status" value="1"/>
</dbReference>
<keyword evidence="4" id="KW-1185">Reference proteome</keyword>
<gene>
    <name evidence="3" type="ORF">CONPUDRAFT_166474</name>
</gene>
<sequence length="392" mass="43302">MVSKRVTFEATTNIAAEPSHGLLTACISLCSRDAAWGQGRLRSIQKHPNGAHSKVLVNLLLNVVFLTTEQAKPSGGPTSLLSFELTVVNMGEHDASLGTLFIGIVFNTWLFGLVTYQFCSYWSSNMKDTRVFSILLVTVFITDAAASAMMIYVAWFLLIEGYNQPITESIYAKFWPLHINPMSIGWSAFVTQMYLIRRFHRLASKRLLAIALAVLATSCLGLSIGFTVRSFTTQLHLQQSQVPSIAPQATSWLILTCITDCFVTGFLGVALLRLRTGIERTDHIIYRTLRGAVQTGVFAGIFTLGSTIFTFVWPTSFMELTFAIPAGNVYTITLFYSVLLRRESVEHRAGDGRGMELPTSRAMQLTSVISIDQGAVFKQSTVVRENTTIPNA</sequence>
<dbReference type="RefSeq" id="XP_007770112.1">
    <property type="nucleotide sequence ID" value="XM_007771922.1"/>
</dbReference>
<feature type="transmembrane region" description="Helical" evidence="1">
    <location>
        <begin position="295"/>
        <end position="314"/>
    </location>
</feature>
<feature type="domain" description="DUF6534" evidence="2">
    <location>
        <begin position="257"/>
        <end position="342"/>
    </location>
</feature>
<dbReference type="KEGG" id="cput:CONPUDRAFT_166474"/>
<feature type="transmembrane region" description="Helical" evidence="1">
    <location>
        <begin position="252"/>
        <end position="274"/>
    </location>
</feature>
<comment type="caution">
    <text evidence="3">The sequence shown here is derived from an EMBL/GenBank/DDBJ whole genome shotgun (WGS) entry which is preliminary data.</text>
</comment>
<organism evidence="3 4">
    <name type="scientific">Coniophora puteana (strain RWD-64-598)</name>
    <name type="common">Brown rot fungus</name>
    <dbReference type="NCBI Taxonomy" id="741705"/>
    <lineage>
        <taxon>Eukaryota</taxon>
        <taxon>Fungi</taxon>
        <taxon>Dikarya</taxon>
        <taxon>Basidiomycota</taxon>
        <taxon>Agaricomycotina</taxon>
        <taxon>Agaricomycetes</taxon>
        <taxon>Agaricomycetidae</taxon>
        <taxon>Boletales</taxon>
        <taxon>Coniophorineae</taxon>
        <taxon>Coniophoraceae</taxon>
        <taxon>Coniophora</taxon>
    </lineage>
</organism>
<dbReference type="EMBL" id="JH711580">
    <property type="protein sequence ID" value="EIW79763.1"/>
    <property type="molecule type" value="Genomic_DNA"/>
</dbReference>
<dbReference type="InterPro" id="IPR045339">
    <property type="entry name" value="DUF6534"/>
</dbReference>
<evidence type="ECO:0000313" key="3">
    <source>
        <dbReference type="EMBL" id="EIW79763.1"/>
    </source>
</evidence>
<feature type="transmembrane region" description="Helical" evidence="1">
    <location>
        <begin position="207"/>
        <end position="232"/>
    </location>
</feature>
<reference evidence="4" key="1">
    <citation type="journal article" date="2012" name="Science">
        <title>The Paleozoic origin of enzymatic lignin decomposition reconstructed from 31 fungal genomes.</title>
        <authorList>
            <person name="Floudas D."/>
            <person name="Binder M."/>
            <person name="Riley R."/>
            <person name="Barry K."/>
            <person name="Blanchette R.A."/>
            <person name="Henrissat B."/>
            <person name="Martinez A.T."/>
            <person name="Otillar R."/>
            <person name="Spatafora J.W."/>
            <person name="Yadav J.S."/>
            <person name="Aerts A."/>
            <person name="Benoit I."/>
            <person name="Boyd A."/>
            <person name="Carlson A."/>
            <person name="Copeland A."/>
            <person name="Coutinho P.M."/>
            <person name="de Vries R.P."/>
            <person name="Ferreira P."/>
            <person name="Findley K."/>
            <person name="Foster B."/>
            <person name="Gaskell J."/>
            <person name="Glotzer D."/>
            <person name="Gorecki P."/>
            <person name="Heitman J."/>
            <person name="Hesse C."/>
            <person name="Hori C."/>
            <person name="Igarashi K."/>
            <person name="Jurgens J.A."/>
            <person name="Kallen N."/>
            <person name="Kersten P."/>
            <person name="Kohler A."/>
            <person name="Kuees U."/>
            <person name="Kumar T.K.A."/>
            <person name="Kuo A."/>
            <person name="LaButti K."/>
            <person name="Larrondo L.F."/>
            <person name="Lindquist E."/>
            <person name="Ling A."/>
            <person name="Lombard V."/>
            <person name="Lucas S."/>
            <person name="Lundell T."/>
            <person name="Martin R."/>
            <person name="McLaughlin D.J."/>
            <person name="Morgenstern I."/>
            <person name="Morin E."/>
            <person name="Murat C."/>
            <person name="Nagy L.G."/>
            <person name="Nolan M."/>
            <person name="Ohm R.A."/>
            <person name="Patyshakuliyeva A."/>
            <person name="Rokas A."/>
            <person name="Ruiz-Duenas F.J."/>
            <person name="Sabat G."/>
            <person name="Salamov A."/>
            <person name="Samejima M."/>
            <person name="Schmutz J."/>
            <person name="Slot J.C."/>
            <person name="St John F."/>
            <person name="Stenlid J."/>
            <person name="Sun H."/>
            <person name="Sun S."/>
            <person name="Syed K."/>
            <person name="Tsang A."/>
            <person name="Wiebenga A."/>
            <person name="Young D."/>
            <person name="Pisabarro A."/>
            <person name="Eastwood D.C."/>
            <person name="Martin F."/>
            <person name="Cullen D."/>
            <person name="Grigoriev I.V."/>
            <person name="Hibbett D.S."/>
        </authorList>
    </citation>
    <scope>NUCLEOTIDE SEQUENCE [LARGE SCALE GENOMIC DNA]</scope>
    <source>
        <strain evidence="4">RWD-64-598 SS2</strain>
    </source>
</reference>
<dbReference type="GeneID" id="19205551"/>
<dbReference type="Pfam" id="PF20152">
    <property type="entry name" value="DUF6534"/>
    <property type="match status" value="1"/>
</dbReference>
<dbReference type="AlphaFoldDB" id="A0A5M3ML01"/>